<protein>
    <submittedName>
        <fullName evidence="1">Uncharacterized protein</fullName>
    </submittedName>
</protein>
<gene>
    <name evidence="1" type="primary">WBGene00114081</name>
</gene>
<accession>A0A8R1YKM4</accession>
<proteinExistence type="predicted"/>
<dbReference type="EnsemblMetazoa" id="PPA24527.1">
    <property type="protein sequence ID" value="PPA24527.1"/>
    <property type="gene ID" value="WBGene00114081"/>
</dbReference>
<evidence type="ECO:0000313" key="2">
    <source>
        <dbReference type="Proteomes" id="UP000005239"/>
    </source>
</evidence>
<reference evidence="1" key="2">
    <citation type="submission" date="2022-06" db="UniProtKB">
        <authorList>
            <consortium name="EnsemblMetazoa"/>
        </authorList>
    </citation>
    <scope>IDENTIFICATION</scope>
    <source>
        <strain evidence="1">PS312</strain>
    </source>
</reference>
<dbReference type="Proteomes" id="UP000005239">
    <property type="component" value="Unassembled WGS sequence"/>
</dbReference>
<accession>A0A454Y181</accession>
<name>A0A454Y181_PRIPA</name>
<evidence type="ECO:0000313" key="1">
    <source>
        <dbReference type="EnsemblMetazoa" id="PPA24527.1"/>
    </source>
</evidence>
<organism evidence="1 2">
    <name type="scientific">Pristionchus pacificus</name>
    <name type="common">Parasitic nematode worm</name>
    <dbReference type="NCBI Taxonomy" id="54126"/>
    <lineage>
        <taxon>Eukaryota</taxon>
        <taxon>Metazoa</taxon>
        <taxon>Ecdysozoa</taxon>
        <taxon>Nematoda</taxon>
        <taxon>Chromadorea</taxon>
        <taxon>Rhabditida</taxon>
        <taxon>Rhabditina</taxon>
        <taxon>Diplogasteromorpha</taxon>
        <taxon>Diplogasteroidea</taxon>
        <taxon>Neodiplogasteridae</taxon>
        <taxon>Pristionchus</taxon>
    </lineage>
</organism>
<reference evidence="2" key="1">
    <citation type="journal article" date="2008" name="Nat. Genet.">
        <title>The Pristionchus pacificus genome provides a unique perspective on nematode lifestyle and parasitism.</title>
        <authorList>
            <person name="Dieterich C."/>
            <person name="Clifton S.W."/>
            <person name="Schuster L.N."/>
            <person name="Chinwalla A."/>
            <person name="Delehaunty K."/>
            <person name="Dinkelacker I."/>
            <person name="Fulton L."/>
            <person name="Fulton R."/>
            <person name="Godfrey J."/>
            <person name="Minx P."/>
            <person name="Mitreva M."/>
            <person name="Roeseler W."/>
            <person name="Tian H."/>
            <person name="Witte H."/>
            <person name="Yang S.P."/>
            <person name="Wilson R.K."/>
            <person name="Sommer R.J."/>
        </authorList>
    </citation>
    <scope>NUCLEOTIDE SEQUENCE [LARGE SCALE GENOMIC DNA]</scope>
    <source>
        <strain evidence="2">PS312</strain>
    </source>
</reference>
<dbReference type="AlphaFoldDB" id="A0A454Y181"/>
<keyword evidence="2" id="KW-1185">Reference proteome</keyword>
<sequence>MSSHPMLSNAMHARVQRKRLETRADLCAKKAAEPVVVPMLTQQALAAATVAAHNAVPTIRKPHHNAAHTGHHHVHHSGNTLVIGGIDTKLLESVQKLFARRILH</sequence>